<dbReference type="InterPro" id="IPR020082">
    <property type="entry name" value="S-Ado-L-homoCys_hydrolase_CS"/>
</dbReference>
<evidence type="ECO:0000256" key="6">
    <source>
        <dbReference type="RuleBase" id="RU004166"/>
    </source>
</evidence>
<dbReference type="Pfam" id="PF00670">
    <property type="entry name" value="AdoHcyase_NAD"/>
    <property type="match status" value="1"/>
</dbReference>
<feature type="binding site" evidence="4">
    <location>
        <position position="374"/>
    </location>
    <ligand>
        <name>NAD(+)</name>
        <dbReference type="ChEBI" id="CHEBI:57540"/>
    </ligand>
</feature>
<evidence type="ECO:0000259" key="7">
    <source>
        <dbReference type="SMART" id="SM00997"/>
    </source>
</evidence>
<dbReference type="Pfam" id="PF05221">
    <property type="entry name" value="AdoHcyase"/>
    <property type="match status" value="2"/>
</dbReference>
<dbReference type="HAMAP" id="MF_00563">
    <property type="entry name" value="AdoHcyase"/>
    <property type="match status" value="1"/>
</dbReference>
<comment type="catalytic activity">
    <reaction evidence="4 5">
        <text>S-adenosyl-L-homocysteine + H2O = L-homocysteine + adenosine</text>
        <dbReference type="Rhea" id="RHEA:21708"/>
        <dbReference type="ChEBI" id="CHEBI:15377"/>
        <dbReference type="ChEBI" id="CHEBI:16335"/>
        <dbReference type="ChEBI" id="CHEBI:57856"/>
        <dbReference type="ChEBI" id="CHEBI:58199"/>
        <dbReference type="EC" id="3.13.2.1"/>
    </reaction>
</comment>
<proteinExistence type="inferred from homology"/>
<dbReference type="CDD" id="cd00401">
    <property type="entry name" value="SAHH"/>
    <property type="match status" value="1"/>
</dbReference>
<organism evidence="8 9">
    <name type="scientific">Actinomadura alba</name>
    <dbReference type="NCBI Taxonomy" id="406431"/>
    <lineage>
        <taxon>Bacteria</taxon>
        <taxon>Bacillati</taxon>
        <taxon>Actinomycetota</taxon>
        <taxon>Actinomycetes</taxon>
        <taxon>Streptosporangiales</taxon>
        <taxon>Thermomonosporaceae</taxon>
        <taxon>Actinomadura</taxon>
    </lineage>
</organism>
<feature type="binding site" evidence="4">
    <location>
        <position position="183"/>
    </location>
    <ligand>
        <name>substrate</name>
    </ligand>
</feature>
<keyword evidence="3 4" id="KW-0520">NAD</keyword>
<comment type="subcellular location">
    <subcellularLocation>
        <location evidence="4">Cytoplasm</location>
    </subcellularLocation>
</comment>
<evidence type="ECO:0000256" key="2">
    <source>
        <dbReference type="ARBA" id="ARBA00022563"/>
    </source>
</evidence>
<dbReference type="PIRSF" id="PIRSF001109">
    <property type="entry name" value="Ad_hcy_hydrolase"/>
    <property type="match status" value="1"/>
</dbReference>
<comment type="pathway">
    <text evidence="4 5">Amino-acid biosynthesis; L-homocysteine biosynthesis; L-homocysteine from S-adenosyl-L-homocysteine: step 1/1.</text>
</comment>
<dbReference type="InterPro" id="IPR042172">
    <property type="entry name" value="Adenosylhomocyst_ase-like_sf"/>
</dbReference>
<evidence type="ECO:0000313" key="9">
    <source>
        <dbReference type="Proteomes" id="UP000805614"/>
    </source>
</evidence>
<feature type="binding site" evidence="4">
    <location>
        <position position="86"/>
    </location>
    <ligand>
        <name>substrate</name>
    </ligand>
</feature>
<keyword evidence="4" id="KW-0963">Cytoplasm</keyword>
<evidence type="ECO:0000256" key="3">
    <source>
        <dbReference type="ARBA" id="ARBA00023027"/>
    </source>
</evidence>
<feature type="binding site" evidence="4">
    <location>
        <begin position="326"/>
        <end position="328"/>
    </location>
    <ligand>
        <name>NAD(+)</name>
        <dbReference type="ChEBI" id="CHEBI:57540"/>
    </ligand>
</feature>
<comment type="cofactor">
    <cofactor evidence="4 5">
        <name>NAD(+)</name>
        <dbReference type="ChEBI" id="CHEBI:57540"/>
    </cofactor>
    <text evidence="4 5">Binds 1 NAD(+) per subunit.</text>
</comment>
<dbReference type="SUPFAM" id="SSF51735">
    <property type="entry name" value="NAD(P)-binding Rossmann-fold domains"/>
    <property type="match status" value="1"/>
</dbReference>
<sequence length="452" mass="48383">MITAVLDGGCRSSAGAGARSAEDVSGQGAYGSNDPYDITDAGLAGAGVRRIEWADRSMPVLRQIRARFTEERPLNGLKIAACMHVTTETAGLIRTLQAGGAQVALAASNPLSTQDDTAAALVEEYGAAVFARAGTDRAGYYRHIHQALAIEPDLVLDDGCDLVNTLHTERTDLLCTVKGGCEETTSGVIRLHQMAREGVLKFPMVAVNDTHTNHMFDNRYGTGQSTLDGIIRATNTLLSGKTIVVAGFGHCGKGVAERARGMGARVVVTEIDPVKALDATLQGFRVLPMDEAARHGEVFITVTGNREVIREEHFAVMKDGAILANSGHFDVEIDVRALAELAVDVHHGIRPQADEYALADGRRLVLLAEGRLVNLAAAEGHPAAVMDMSFADQALTCRWLARSHQDLTATVHRVPAEIDTEVARLKLDSMDIAIDVLSPAQEEYLGSWRMGS</sequence>
<keyword evidence="2 4" id="KW-0554">One-carbon metabolism</keyword>
<evidence type="ECO:0000256" key="5">
    <source>
        <dbReference type="RuleBase" id="RU000548"/>
    </source>
</evidence>
<dbReference type="GO" id="GO:0016787">
    <property type="term" value="F:hydrolase activity"/>
    <property type="evidence" value="ECO:0007669"/>
    <property type="project" value="UniProtKB-KW"/>
</dbReference>
<evidence type="ECO:0000313" key="8">
    <source>
        <dbReference type="EMBL" id="MBC6464863.1"/>
    </source>
</evidence>
<dbReference type="Gene3D" id="3.40.50.1480">
    <property type="entry name" value="Adenosylhomocysteinase-like"/>
    <property type="match status" value="1"/>
</dbReference>
<accession>A0ABR7LKF5</accession>
<dbReference type="PROSITE" id="PS00739">
    <property type="entry name" value="ADOHCYASE_2"/>
    <property type="match status" value="1"/>
</dbReference>
<dbReference type="InterPro" id="IPR036291">
    <property type="entry name" value="NAD(P)-bd_dom_sf"/>
</dbReference>
<dbReference type="SMART" id="SM00996">
    <property type="entry name" value="AdoHcyase"/>
    <property type="match status" value="1"/>
</dbReference>
<dbReference type="SUPFAM" id="SSF52283">
    <property type="entry name" value="Formate/glycerate dehydrogenase catalytic domain-like"/>
    <property type="match status" value="1"/>
</dbReference>
<feature type="domain" description="S-adenosyl-L-homocysteine hydrolase NAD binding" evidence="7">
    <location>
        <begin position="218"/>
        <end position="380"/>
    </location>
</feature>
<feature type="binding site" evidence="4">
    <location>
        <position position="218"/>
    </location>
    <ligand>
        <name>NAD(+)</name>
        <dbReference type="ChEBI" id="CHEBI:57540"/>
    </ligand>
</feature>
<dbReference type="PANTHER" id="PTHR23420:SF0">
    <property type="entry name" value="ADENOSYLHOMOCYSTEINASE"/>
    <property type="match status" value="1"/>
</dbReference>
<protein>
    <recommendedName>
        <fullName evidence="4">Adenosylhomocysteinase</fullName>
        <ecNumber evidence="4">3.13.2.1</ecNumber>
    </recommendedName>
    <alternativeName>
        <fullName evidence="4">S-adenosyl-L-homocysteine hydrolase</fullName>
        <shortName evidence="4">AdoHcyase</shortName>
    </alternativeName>
</protein>
<feature type="binding site" evidence="4">
    <location>
        <position position="158"/>
    </location>
    <ligand>
        <name>substrate</name>
    </ligand>
</feature>
<gene>
    <name evidence="4" type="primary">ahcY</name>
    <name evidence="8" type="ORF">HKK74_05030</name>
</gene>
<comment type="caution">
    <text evidence="8">The sequence shown here is derived from an EMBL/GenBank/DDBJ whole genome shotgun (WGS) entry which is preliminary data.</text>
</comment>
<feature type="binding site" evidence="4">
    <location>
        <begin position="247"/>
        <end position="252"/>
    </location>
    <ligand>
        <name>NAD(+)</name>
        <dbReference type="ChEBI" id="CHEBI:57540"/>
    </ligand>
</feature>
<dbReference type="EMBL" id="JABVEC010000002">
    <property type="protein sequence ID" value="MBC6464863.1"/>
    <property type="molecule type" value="Genomic_DNA"/>
</dbReference>
<evidence type="ECO:0000256" key="4">
    <source>
        <dbReference type="HAMAP-Rule" id="MF_00563"/>
    </source>
</evidence>
<feature type="binding site" evidence="4">
    <location>
        <position position="217"/>
    </location>
    <ligand>
        <name>substrate</name>
    </ligand>
</feature>
<evidence type="ECO:0000256" key="1">
    <source>
        <dbReference type="ARBA" id="ARBA00007122"/>
    </source>
</evidence>
<dbReference type="NCBIfam" id="NF004005">
    <property type="entry name" value="PRK05476.2-3"/>
    <property type="match status" value="1"/>
</dbReference>
<comment type="caution">
    <text evidence="4">Lacks conserved residue(s) required for the propagation of feature annotation.</text>
</comment>
<comment type="function">
    <text evidence="4">May play a key role in the regulation of the intracellular concentration of adenosylhomocysteine.</text>
</comment>
<comment type="similarity">
    <text evidence="1 4 6">Belongs to the adenosylhomocysteinase family.</text>
</comment>
<dbReference type="InterPro" id="IPR000043">
    <property type="entry name" value="Adenosylhomocysteinase-like"/>
</dbReference>
<keyword evidence="9" id="KW-1185">Reference proteome</keyword>
<dbReference type="InterPro" id="IPR015878">
    <property type="entry name" value="Ado_hCys_hydrolase_NAD-bd"/>
</dbReference>
<keyword evidence="4 5" id="KW-0378">Hydrolase</keyword>
<dbReference type="SMART" id="SM00997">
    <property type="entry name" value="AdoHcyase_NAD"/>
    <property type="match status" value="1"/>
</dbReference>
<dbReference type="PANTHER" id="PTHR23420">
    <property type="entry name" value="ADENOSYLHOMOCYSTEINASE"/>
    <property type="match status" value="1"/>
</dbReference>
<dbReference type="EC" id="3.13.2.1" evidence="4"/>
<dbReference type="Gene3D" id="3.40.50.720">
    <property type="entry name" value="NAD(P)-binding Rossmann-like Domain"/>
    <property type="match status" value="1"/>
</dbReference>
<feature type="binding site" evidence="4">
    <location>
        <position position="305"/>
    </location>
    <ligand>
        <name>NAD(+)</name>
        <dbReference type="ChEBI" id="CHEBI:57540"/>
    </ligand>
</feature>
<reference evidence="8 9" key="1">
    <citation type="submission" date="2020-06" db="EMBL/GenBank/DDBJ databases">
        <title>Actinomadura xiongansis sp. nov., isolated from soil of Baiyangdian.</title>
        <authorList>
            <person name="Zhang X."/>
        </authorList>
    </citation>
    <scope>NUCLEOTIDE SEQUENCE [LARGE SCALE GENOMIC DNA]</scope>
    <source>
        <strain evidence="8 9">HBUM206468</strain>
    </source>
</reference>
<dbReference type="NCBIfam" id="TIGR00936">
    <property type="entry name" value="ahcY"/>
    <property type="match status" value="1"/>
</dbReference>
<dbReference type="Proteomes" id="UP000805614">
    <property type="component" value="Unassembled WGS sequence"/>
</dbReference>
<name>A0ABR7LKF5_9ACTN</name>
<feature type="binding site" evidence="4">
    <location>
        <position position="270"/>
    </location>
    <ligand>
        <name>NAD(+)</name>
        <dbReference type="ChEBI" id="CHEBI:57540"/>
    </ligand>
</feature>